<evidence type="ECO:0000313" key="2">
    <source>
        <dbReference type="EMBL" id="RSH91293.1"/>
    </source>
</evidence>
<dbReference type="AlphaFoldDB" id="A0A427YJP3"/>
<feature type="signal peptide" evidence="1">
    <location>
        <begin position="1"/>
        <end position="19"/>
    </location>
</feature>
<keyword evidence="3" id="KW-1185">Reference proteome</keyword>
<proteinExistence type="predicted"/>
<name>A0A427YJP3_9TREE</name>
<protein>
    <recommendedName>
        <fullName evidence="4">Ubiquitin 3 binding protein But2 C-terminal domain-containing protein</fullName>
    </recommendedName>
</protein>
<sequence>MLRLKHLTVLSALLAAAVARPADNPDNLIGVEGRGIPAKRDSGESATVAIQIDPYVSIVEMSSQTQYWPGDLTSITLNSANPRFDFTLNYYDACTLQGMPPGNSSRLELMPGTSYYGLTGASSGFGITCGQTELRRSYSDRVLSSERA</sequence>
<organism evidence="2 3">
    <name type="scientific">Saitozyma podzolica</name>
    <dbReference type="NCBI Taxonomy" id="1890683"/>
    <lineage>
        <taxon>Eukaryota</taxon>
        <taxon>Fungi</taxon>
        <taxon>Dikarya</taxon>
        <taxon>Basidiomycota</taxon>
        <taxon>Agaricomycotina</taxon>
        <taxon>Tremellomycetes</taxon>
        <taxon>Tremellales</taxon>
        <taxon>Trimorphomycetaceae</taxon>
        <taxon>Saitozyma</taxon>
    </lineage>
</organism>
<dbReference type="EMBL" id="RSCD01000008">
    <property type="protein sequence ID" value="RSH91293.1"/>
    <property type="molecule type" value="Genomic_DNA"/>
</dbReference>
<feature type="chain" id="PRO_5019316509" description="Ubiquitin 3 binding protein But2 C-terminal domain-containing protein" evidence="1">
    <location>
        <begin position="20"/>
        <end position="148"/>
    </location>
</feature>
<evidence type="ECO:0000256" key="1">
    <source>
        <dbReference type="SAM" id="SignalP"/>
    </source>
</evidence>
<dbReference type="OrthoDB" id="10297418at2759"/>
<reference evidence="2 3" key="1">
    <citation type="submission" date="2018-11" db="EMBL/GenBank/DDBJ databases">
        <title>Genome sequence of Saitozyma podzolica DSM 27192.</title>
        <authorList>
            <person name="Aliyu H."/>
            <person name="Gorte O."/>
            <person name="Ochsenreither K."/>
        </authorList>
    </citation>
    <scope>NUCLEOTIDE SEQUENCE [LARGE SCALE GENOMIC DNA]</scope>
    <source>
        <strain evidence="2 3">DSM 27192</strain>
    </source>
</reference>
<accession>A0A427YJP3</accession>
<evidence type="ECO:0008006" key="4">
    <source>
        <dbReference type="Google" id="ProtNLM"/>
    </source>
</evidence>
<comment type="caution">
    <text evidence="2">The sequence shown here is derived from an EMBL/GenBank/DDBJ whole genome shotgun (WGS) entry which is preliminary data.</text>
</comment>
<evidence type="ECO:0000313" key="3">
    <source>
        <dbReference type="Proteomes" id="UP000279259"/>
    </source>
</evidence>
<keyword evidence="1" id="KW-0732">Signal</keyword>
<dbReference type="Proteomes" id="UP000279259">
    <property type="component" value="Unassembled WGS sequence"/>
</dbReference>
<gene>
    <name evidence="2" type="ORF">EHS25_009592</name>
</gene>